<dbReference type="InterPro" id="IPR023779">
    <property type="entry name" value="Chromodomain_CS"/>
</dbReference>
<dbReference type="InterPro" id="IPR000953">
    <property type="entry name" value="Chromo/chromo_shadow_dom"/>
</dbReference>
<dbReference type="PROSITE" id="PS50013">
    <property type="entry name" value="CHROMO_2"/>
    <property type="match status" value="1"/>
</dbReference>
<dbReference type="InterPro" id="IPR050951">
    <property type="entry name" value="Retrovirus_Pol_polyprotein"/>
</dbReference>
<dbReference type="SUPFAM" id="SSF54160">
    <property type="entry name" value="Chromo domain-like"/>
    <property type="match status" value="1"/>
</dbReference>
<keyword evidence="6" id="KW-1185">Reference proteome</keyword>
<feature type="domain" description="Chromo" evidence="4">
    <location>
        <begin position="848"/>
        <end position="913"/>
    </location>
</feature>
<dbReference type="Pfam" id="PF17921">
    <property type="entry name" value="Integrase_H2C2"/>
    <property type="match status" value="1"/>
</dbReference>
<sequence length="984" mass="110474">MQAELSRHVAERDGSRVPAQLSRIGLVVHSAGGFFLHTEDSVVTTHIYVRKGRVKLGLGVHRTGGKLPKVVLDPPQTPVECGSGFKERALRELLQLDGGVQKFHRPFRVAFAKRRWVGDECYVDVTHTPTYESVSLLQEAGYRWNTYREAVELLRSSGASADAQSLHRAQFAAWTEGRAVAPRDEQQLLRESQVAEQSSLSSEPSTPWRAVFQVDGGTHGDGRTDEDGKMPTRPPTASKGVKGKARGGDPGSAECKGGMDSVREEDCAFVPVVIHDGSRAVYLQTSKKMAMGGLTDSLASITGTATAQVFWGEYAAWQAVRLKVGPLWEMPELEISKADLRAVGVSSRGKHHTAWYELKLKRPLKDLEANLRKCYKARQPTPDAERTFQGLVLIEPSKVLTANPDGKTQATREAVRMAARRLFHDDEQDSDDEGNGEGGDAVTEDDEEAGRSAHYHPPHQCPFTDSATAFWRNLRPGGFPPNILDSIRDQQLGDAFCQELKEKMAAVEEAEARWSIQCRLEVNRHGKVSLRLSSYSVPLFDLKERRRLGSARKSVEKFILDDSGVLYRRGEDRNGNEVLQYVVPSTIQRLCLECAHDSMLHLGRKRTLDALRGSGLWWHSMHADVKDFIKQGSNLISALCKELYDKLGIGMRIADSHMHTAVALTERFNSTLREMARAAWFDGKLEWDLILPYLVLFYNSTIQEATGCSPFFLEHGREPVLPWHPTSFVPEASDSVNDFVLKHLYGLHLTWEAAMRSVHDAEEARKSRHDEKYQTNVKFQPGDRVLVLQPGRVSKMDLPYAGPYRILWGPDERDRYALRDLEGRRWNQFHVGKLKLWPVTEDLDDEYYIVDQILDSKQTSNGEWLFLVKWRGYSAKYNSWEPLANLNKEAKDQAMSLIKATADDRERQGDSDAHLAEARVQGSAVAHAEQEGQHHPLAIAPPKTSKRKTRKETTKAGDSATVTLQAPTTTREERAARRAARLWA</sequence>
<reference evidence="5 6" key="1">
    <citation type="journal article" date="2024" name="Science">
        <title>Giant polyketide synthase enzymes in the biosynthesis of giant marine polyether toxins.</title>
        <authorList>
            <person name="Fallon T.R."/>
            <person name="Shende V.V."/>
            <person name="Wierzbicki I.H."/>
            <person name="Pendleton A.L."/>
            <person name="Watervoot N.F."/>
            <person name="Auber R.P."/>
            <person name="Gonzalez D.J."/>
            <person name="Wisecaver J.H."/>
            <person name="Moore B.S."/>
        </authorList>
    </citation>
    <scope>NUCLEOTIDE SEQUENCE [LARGE SCALE GENOMIC DNA]</scope>
    <source>
        <strain evidence="5 6">12B1</strain>
    </source>
</reference>
<dbReference type="PANTHER" id="PTHR37984">
    <property type="entry name" value="PROTEIN CBG26694"/>
    <property type="match status" value="1"/>
</dbReference>
<dbReference type="EMBL" id="JBGBPQ010000027">
    <property type="protein sequence ID" value="KAL1498768.1"/>
    <property type="molecule type" value="Genomic_DNA"/>
</dbReference>
<feature type="region of interest" description="Disordered" evidence="3">
    <location>
        <begin position="918"/>
        <end position="984"/>
    </location>
</feature>
<dbReference type="InterPro" id="IPR012337">
    <property type="entry name" value="RNaseH-like_sf"/>
</dbReference>
<proteinExistence type="predicted"/>
<keyword evidence="2" id="KW-0539">Nucleus</keyword>
<dbReference type="AlphaFoldDB" id="A0AB34IER8"/>
<dbReference type="SUPFAM" id="SSF53098">
    <property type="entry name" value="Ribonuclease H-like"/>
    <property type="match status" value="1"/>
</dbReference>
<dbReference type="InterPro" id="IPR041588">
    <property type="entry name" value="Integrase_H2C2"/>
</dbReference>
<dbReference type="InterPro" id="IPR023780">
    <property type="entry name" value="Chromo_domain"/>
</dbReference>
<dbReference type="Pfam" id="PF00385">
    <property type="entry name" value="Chromo"/>
    <property type="match status" value="1"/>
</dbReference>
<dbReference type="PANTHER" id="PTHR37984:SF5">
    <property type="entry name" value="PROTEIN NYNRIN-LIKE"/>
    <property type="match status" value="1"/>
</dbReference>
<accession>A0AB34IER8</accession>
<dbReference type="InterPro" id="IPR036397">
    <property type="entry name" value="RNaseH_sf"/>
</dbReference>
<evidence type="ECO:0000313" key="5">
    <source>
        <dbReference type="EMBL" id="KAL1498768.1"/>
    </source>
</evidence>
<evidence type="ECO:0000259" key="4">
    <source>
        <dbReference type="PROSITE" id="PS50013"/>
    </source>
</evidence>
<dbReference type="Gene3D" id="1.10.340.70">
    <property type="match status" value="1"/>
</dbReference>
<dbReference type="SMART" id="SM00298">
    <property type="entry name" value="CHROMO"/>
    <property type="match status" value="1"/>
</dbReference>
<dbReference type="PROSITE" id="PS00598">
    <property type="entry name" value="CHROMO_1"/>
    <property type="match status" value="1"/>
</dbReference>
<comment type="caution">
    <text evidence="5">The sequence shown here is derived from an EMBL/GenBank/DDBJ whole genome shotgun (WGS) entry which is preliminary data.</text>
</comment>
<dbReference type="GO" id="GO:0005634">
    <property type="term" value="C:nucleus"/>
    <property type="evidence" value="ECO:0007669"/>
    <property type="project" value="UniProtKB-SubCell"/>
</dbReference>
<feature type="compositionally biased region" description="Acidic residues" evidence="3">
    <location>
        <begin position="426"/>
        <end position="435"/>
    </location>
</feature>
<dbReference type="Proteomes" id="UP001515480">
    <property type="component" value="Unassembled WGS sequence"/>
</dbReference>
<name>A0AB34IER8_PRYPA</name>
<dbReference type="GO" id="GO:0003676">
    <property type="term" value="F:nucleic acid binding"/>
    <property type="evidence" value="ECO:0007669"/>
    <property type="project" value="InterPro"/>
</dbReference>
<gene>
    <name evidence="5" type="ORF">AB1Y20_014077</name>
</gene>
<organism evidence="5 6">
    <name type="scientific">Prymnesium parvum</name>
    <name type="common">Toxic golden alga</name>
    <dbReference type="NCBI Taxonomy" id="97485"/>
    <lineage>
        <taxon>Eukaryota</taxon>
        <taxon>Haptista</taxon>
        <taxon>Haptophyta</taxon>
        <taxon>Prymnesiophyceae</taxon>
        <taxon>Prymnesiales</taxon>
        <taxon>Prymnesiaceae</taxon>
        <taxon>Prymnesium</taxon>
    </lineage>
</organism>
<feature type="compositionally biased region" description="Polar residues" evidence="3">
    <location>
        <begin position="194"/>
        <end position="205"/>
    </location>
</feature>
<dbReference type="Gene3D" id="2.40.50.40">
    <property type="match status" value="1"/>
</dbReference>
<dbReference type="InterPro" id="IPR016197">
    <property type="entry name" value="Chromo-like_dom_sf"/>
</dbReference>
<feature type="region of interest" description="Disordered" evidence="3">
    <location>
        <begin position="424"/>
        <end position="460"/>
    </location>
</feature>
<evidence type="ECO:0000256" key="1">
    <source>
        <dbReference type="ARBA" id="ARBA00004123"/>
    </source>
</evidence>
<comment type="subcellular location">
    <subcellularLocation>
        <location evidence="1">Nucleus</location>
    </subcellularLocation>
</comment>
<evidence type="ECO:0000313" key="6">
    <source>
        <dbReference type="Proteomes" id="UP001515480"/>
    </source>
</evidence>
<evidence type="ECO:0000256" key="3">
    <source>
        <dbReference type="SAM" id="MobiDB-lite"/>
    </source>
</evidence>
<dbReference type="Gene3D" id="3.30.420.10">
    <property type="entry name" value="Ribonuclease H-like superfamily/Ribonuclease H"/>
    <property type="match status" value="1"/>
</dbReference>
<dbReference type="CDD" id="cd00024">
    <property type="entry name" value="CD_CSD"/>
    <property type="match status" value="1"/>
</dbReference>
<dbReference type="FunFam" id="1.10.340.70:FF:000001">
    <property type="entry name" value="Retrovirus-related Pol polyprotein from transposon gypsy-like Protein"/>
    <property type="match status" value="1"/>
</dbReference>
<feature type="compositionally biased region" description="Basic and acidic residues" evidence="3">
    <location>
        <begin position="218"/>
        <end position="230"/>
    </location>
</feature>
<evidence type="ECO:0000256" key="2">
    <source>
        <dbReference type="ARBA" id="ARBA00023242"/>
    </source>
</evidence>
<feature type="region of interest" description="Disordered" evidence="3">
    <location>
        <begin position="184"/>
        <end position="258"/>
    </location>
</feature>
<protein>
    <recommendedName>
        <fullName evidence="4">Chromo domain-containing protein</fullName>
    </recommendedName>
</protein>